<accession>A0A081ABH0</accession>
<dbReference type="Proteomes" id="UP000028582">
    <property type="component" value="Unassembled WGS sequence"/>
</dbReference>
<dbReference type="EMBL" id="ANJA01001577">
    <property type="protein sequence ID" value="ETO76231.1"/>
    <property type="molecule type" value="Genomic_DNA"/>
</dbReference>
<name>A0A081ABH0_PHYNI</name>
<dbReference type="AlphaFoldDB" id="A0A081ABH0"/>
<protein>
    <submittedName>
        <fullName evidence="1">Uncharacterized protein</fullName>
    </submittedName>
</protein>
<reference evidence="1 2" key="1">
    <citation type="submission" date="2013-11" db="EMBL/GenBank/DDBJ databases">
        <title>The Genome Sequence of Phytophthora parasitica P1976.</title>
        <authorList>
            <consortium name="The Broad Institute Genomics Platform"/>
            <person name="Russ C."/>
            <person name="Tyler B."/>
            <person name="Panabieres F."/>
            <person name="Shan W."/>
            <person name="Tripathy S."/>
            <person name="Grunwald N."/>
            <person name="Machado M."/>
            <person name="Johnson C.S."/>
            <person name="Walker B."/>
            <person name="Young S."/>
            <person name="Zeng Q."/>
            <person name="Gargeya S."/>
            <person name="Fitzgerald M."/>
            <person name="Haas B."/>
            <person name="Abouelleil A."/>
            <person name="Allen A.W."/>
            <person name="Alvarado L."/>
            <person name="Arachchi H.M."/>
            <person name="Berlin A.M."/>
            <person name="Chapman S.B."/>
            <person name="Gainer-Dewar J."/>
            <person name="Goldberg J."/>
            <person name="Griggs A."/>
            <person name="Gujja S."/>
            <person name="Hansen M."/>
            <person name="Howarth C."/>
            <person name="Imamovic A."/>
            <person name="Ireland A."/>
            <person name="Larimer J."/>
            <person name="McCowan C."/>
            <person name="Murphy C."/>
            <person name="Pearson M."/>
            <person name="Poon T.W."/>
            <person name="Priest M."/>
            <person name="Roberts A."/>
            <person name="Saif S."/>
            <person name="Shea T."/>
            <person name="Sisk P."/>
            <person name="Sykes S."/>
            <person name="Wortman J."/>
            <person name="Nusbaum C."/>
            <person name="Birren B."/>
        </authorList>
    </citation>
    <scope>NUCLEOTIDE SEQUENCE [LARGE SCALE GENOMIC DNA]</scope>
    <source>
        <strain evidence="1 2">P1976</strain>
    </source>
</reference>
<proteinExistence type="predicted"/>
<gene>
    <name evidence="1" type="ORF">F444_08354</name>
</gene>
<comment type="caution">
    <text evidence="1">The sequence shown here is derived from an EMBL/GenBank/DDBJ whole genome shotgun (WGS) entry which is preliminary data.</text>
</comment>
<sequence>MQHIAASNIVDIPIRLLLAPKDDYASGLVDFKEFAMKDRMLERILLSLSPFWLEESS</sequence>
<evidence type="ECO:0000313" key="2">
    <source>
        <dbReference type="Proteomes" id="UP000028582"/>
    </source>
</evidence>
<organism evidence="1 2">
    <name type="scientific">Phytophthora nicotianae P1976</name>
    <dbReference type="NCBI Taxonomy" id="1317066"/>
    <lineage>
        <taxon>Eukaryota</taxon>
        <taxon>Sar</taxon>
        <taxon>Stramenopiles</taxon>
        <taxon>Oomycota</taxon>
        <taxon>Peronosporomycetes</taxon>
        <taxon>Peronosporales</taxon>
        <taxon>Peronosporaceae</taxon>
        <taxon>Phytophthora</taxon>
    </lineage>
</organism>
<evidence type="ECO:0000313" key="1">
    <source>
        <dbReference type="EMBL" id="ETO76231.1"/>
    </source>
</evidence>